<dbReference type="PANTHER" id="PTHR11533:SF299">
    <property type="entry name" value="AMINOPEPTIDASE"/>
    <property type="match status" value="1"/>
</dbReference>
<keyword evidence="1" id="KW-0472">Membrane</keyword>
<dbReference type="InterPro" id="IPR045357">
    <property type="entry name" value="Aminopeptidase_N-like_N"/>
</dbReference>
<proteinExistence type="predicted"/>
<dbReference type="Proteomes" id="UP000092443">
    <property type="component" value="Unplaced"/>
</dbReference>
<dbReference type="GO" id="GO:0070006">
    <property type="term" value="F:metalloaminopeptidase activity"/>
    <property type="evidence" value="ECO:0007669"/>
    <property type="project" value="TreeGrafter"/>
</dbReference>
<evidence type="ECO:0000313" key="4">
    <source>
        <dbReference type="RefSeq" id="XP_037899328.1"/>
    </source>
</evidence>
<organism evidence="3 4">
    <name type="scientific">Glossina fuscipes</name>
    <dbReference type="NCBI Taxonomy" id="7396"/>
    <lineage>
        <taxon>Eukaryota</taxon>
        <taxon>Metazoa</taxon>
        <taxon>Ecdysozoa</taxon>
        <taxon>Arthropoda</taxon>
        <taxon>Hexapoda</taxon>
        <taxon>Insecta</taxon>
        <taxon>Pterygota</taxon>
        <taxon>Neoptera</taxon>
        <taxon>Endopterygota</taxon>
        <taxon>Diptera</taxon>
        <taxon>Brachycera</taxon>
        <taxon>Muscomorpha</taxon>
        <taxon>Hippoboscoidea</taxon>
        <taxon>Glossinidae</taxon>
        <taxon>Glossina</taxon>
    </lineage>
</organism>
<sequence>MHLMLDKFKEYCTSRRLNILFGVIINVLIVVVVVLAVTNSIKSIELKESRRQLEILELYIQAMEITYRLLNDIRPIKYNLQWHPDLENKTCEATASIQIEIDNETNLIVMHSRNLEIHSITLLNMMARIRIRVRQWYLDHEREMLFIELDELLYRATPYTITISYSFILDGLNGVYTSSYRDENDEERAPITKICFS</sequence>
<dbReference type="GeneID" id="119643899"/>
<dbReference type="GO" id="GO:0043171">
    <property type="term" value="P:peptide catabolic process"/>
    <property type="evidence" value="ECO:0007669"/>
    <property type="project" value="TreeGrafter"/>
</dbReference>
<evidence type="ECO:0000313" key="5">
    <source>
        <dbReference type="RefSeq" id="XP_037899329.1"/>
    </source>
</evidence>
<dbReference type="GO" id="GO:0016020">
    <property type="term" value="C:membrane"/>
    <property type="evidence" value="ECO:0007669"/>
    <property type="project" value="TreeGrafter"/>
</dbReference>
<dbReference type="GO" id="GO:0042277">
    <property type="term" value="F:peptide binding"/>
    <property type="evidence" value="ECO:0007669"/>
    <property type="project" value="TreeGrafter"/>
</dbReference>
<evidence type="ECO:0000259" key="2">
    <source>
        <dbReference type="Pfam" id="PF17900"/>
    </source>
</evidence>
<dbReference type="GO" id="GO:0005615">
    <property type="term" value="C:extracellular space"/>
    <property type="evidence" value="ECO:0007669"/>
    <property type="project" value="TreeGrafter"/>
</dbReference>
<reference evidence="4 5" key="1">
    <citation type="submission" date="2025-04" db="UniProtKB">
        <authorList>
            <consortium name="RefSeq"/>
        </authorList>
    </citation>
    <scope>IDENTIFICATION</scope>
    <source>
        <tissue evidence="4 5">Whole body pupa</tissue>
    </source>
</reference>
<dbReference type="GO" id="GO:0005737">
    <property type="term" value="C:cytoplasm"/>
    <property type="evidence" value="ECO:0007669"/>
    <property type="project" value="TreeGrafter"/>
</dbReference>
<feature type="transmembrane region" description="Helical" evidence="1">
    <location>
        <begin position="20"/>
        <end position="41"/>
    </location>
</feature>
<protein>
    <submittedName>
        <fullName evidence="4 5">Endoplasmic reticulum aminopeptidase 1-like</fullName>
    </submittedName>
</protein>
<evidence type="ECO:0000313" key="3">
    <source>
        <dbReference type="Proteomes" id="UP000092443"/>
    </source>
</evidence>
<name>A0A9C6E128_9MUSC</name>
<dbReference type="Gene3D" id="2.60.40.1730">
    <property type="entry name" value="tricorn interacting facor f3 domain"/>
    <property type="match status" value="1"/>
</dbReference>
<dbReference type="RefSeq" id="XP_037899329.1">
    <property type="nucleotide sequence ID" value="XM_038043401.1"/>
</dbReference>
<evidence type="ECO:0000256" key="1">
    <source>
        <dbReference type="SAM" id="Phobius"/>
    </source>
</evidence>
<keyword evidence="1" id="KW-1133">Transmembrane helix</keyword>
<dbReference type="Pfam" id="PF17900">
    <property type="entry name" value="Peptidase_M1_N"/>
    <property type="match status" value="1"/>
</dbReference>
<keyword evidence="1" id="KW-0812">Transmembrane</keyword>
<dbReference type="InterPro" id="IPR042097">
    <property type="entry name" value="Aminopeptidase_N-like_N_sf"/>
</dbReference>
<dbReference type="AlphaFoldDB" id="A0A9C6E128"/>
<dbReference type="InterPro" id="IPR050344">
    <property type="entry name" value="Peptidase_M1_aminopeptidases"/>
</dbReference>
<dbReference type="GO" id="GO:0008270">
    <property type="term" value="F:zinc ion binding"/>
    <property type="evidence" value="ECO:0007669"/>
    <property type="project" value="TreeGrafter"/>
</dbReference>
<dbReference type="PANTHER" id="PTHR11533">
    <property type="entry name" value="PROTEASE M1 ZINC METALLOPROTEASE"/>
    <property type="match status" value="1"/>
</dbReference>
<dbReference type="RefSeq" id="XP_037899328.1">
    <property type="nucleotide sequence ID" value="XM_038043400.1"/>
</dbReference>
<dbReference type="KEGG" id="gfs:119643900"/>
<accession>A0A9C6E128</accession>
<dbReference type="KEGG" id="gfs:119643899"/>
<dbReference type="GO" id="GO:0006508">
    <property type="term" value="P:proteolysis"/>
    <property type="evidence" value="ECO:0007669"/>
    <property type="project" value="TreeGrafter"/>
</dbReference>
<gene>
    <name evidence="4" type="primary">LOC119643899</name>
    <name evidence="5" type="synonym">LOC119643900</name>
</gene>
<dbReference type="SUPFAM" id="SSF63737">
    <property type="entry name" value="Leukotriene A4 hydrolase N-terminal domain"/>
    <property type="match status" value="1"/>
</dbReference>
<feature type="domain" description="Aminopeptidase N-like N-terminal" evidence="2">
    <location>
        <begin position="75"/>
        <end position="189"/>
    </location>
</feature>
<keyword evidence="3" id="KW-1185">Reference proteome</keyword>